<evidence type="ECO:0000313" key="2">
    <source>
        <dbReference type="EMBL" id="NMH93705.1"/>
    </source>
</evidence>
<dbReference type="Pfam" id="PF05762">
    <property type="entry name" value="VWA_CoxE"/>
    <property type="match status" value="1"/>
</dbReference>
<reference evidence="2 3" key="1">
    <citation type="submission" date="2020-04" db="EMBL/GenBank/DDBJ databases">
        <authorList>
            <person name="Klaysubun C."/>
            <person name="Duangmal K."/>
            <person name="Lipun K."/>
        </authorList>
    </citation>
    <scope>NUCLEOTIDE SEQUENCE [LARGE SCALE GENOMIC DNA]</scope>
    <source>
        <strain evidence="2 3">DSM 45300</strain>
    </source>
</reference>
<keyword evidence="3" id="KW-1185">Reference proteome</keyword>
<protein>
    <submittedName>
        <fullName evidence="2">VWA domain-containing protein</fullName>
    </submittedName>
</protein>
<name>A0A848DMC5_9PSEU</name>
<feature type="region of interest" description="Disordered" evidence="1">
    <location>
        <begin position="161"/>
        <end position="188"/>
    </location>
</feature>
<dbReference type="Gene3D" id="3.40.50.410">
    <property type="entry name" value="von Willebrand factor, type A domain"/>
    <property type="match status" value="1"/>
</dbReference>
<dbReference type="InterPro" id="IPR011195">
    <property type="entry name" value="UCP010256"/>
</dbReference>
<feature type="compositionally biased region" description="Low complexity" evidence="1">
    <location>
        <begin position="109"/>
        <end position="118"/>
    </location>
</feature>
<dbReference type="EMBL" id="JAAXKZ010000079">
    <property type="protein sequence ID" value="NMH93705.1"/>
    <property type="molecule type" value="Genomic_DNA"/>
</dbReference>
<evidence type="ECO:0000313" key="3">
    <source>
        <dbReference type="Proteomes" id="UP000586918"/>
    </source>
</evidence>
<comment type="caution">
    <text evidence="2">The sequence shown here is derived from an EMBL/GenBank/DDBJ whole genome shotgun (WGS) entry which is preliminary data.</text>
</comment>
<proteinExistence type="predicted"/>
<feature type="compositionally biased region" description="Basic residues" evidence="1">
    <location>
        <begin position="164"/>
        <end position="175"/>
    </location>
</feature>
<dbReference type="SUPFAM" id="SSF53300">
    <property type="entry name" value="vWA-like"/>
    <property type="match status" value="1"/>
</dbReference>
<evidence type="ECO:0000256" key="1">
    <source>
        <dbReference type="SAM" id="MobiDB-lite"/>
    </source>
</evidence>
<sequence length="390" mass="41044">MPALVARFAAACHDAGLPVGPDRAERLARAVVTVAPRTTQRLRHCALATLVSDPAQIPVFDQVFAAVFGGLVDAAESRGDPNAPPLAGAPPATVAPRAGEAGGAGVLQAEPGPAAAGAGTAVPVPGVASAAERLAGRDFDELSAEELLALAAAMRRFRVATPPRRSRRTRTAPHGRRTDLRSTLRTARRTAGDPVEMIRLAPRRRPRRLVVLCDISGSMEPHARALLQLLYCAGGGAGAEVFTFATRLTRLTPALAHGTPADVLHRATRLAPDWSGGTRIGEALKRFLDSYGARGMARGAVVLIISDGWETGDPALLGEQMARLSRLAHRIVWANPRTRQPGYRPLVGGMAAAWPHCDAVVSAHRLAAIDDLLAALADPVPQRTARTTVR</sequence>
<dbReference type="InterPro" id="IPR036465">
    <property type="entry name" value="vWFA_dom_sf"/>
</dbReference>
<dbReference type="PANTHER" id="PTHR39338:SF6">
    <property type="entry name" value="BLL5662 PROTEIN"/>
    <property type="match status" value="1"/>
</dbReference>
<accession>A0A848DMC5</accession>
<feature type="region of interest" description="Disordered" evidence="1">
    <location>
        <begin position="79"/>
        <end position="118"/>
    </location>
</feature>
<organism evidence="2 3">
    <name type="scientific">Pseudonocardia bannensis</name>
    <dbReference type="NCBI Taxonomy" id="630973"/>
    <lineage>
        <taxon>Bacteria</taxon>
        <taxon>Bacillati</taxon>
        <taxon>Actinomycetota</taxon>
        <taxon>Actinomycetes</taxon>
        <taxon>Pseudonocardiales</taxon>
        <taxon>Pseudonocardiaceae</taxon>
        <taxon>Pseudonocardia</taxon>
    </lineage>
</organism>
<dbReference type="PIRSF" id="PIRSF010256">
    <property type="entry name" value="CoxE_vWa"/>
    <property type="match status" value="1"/>
</dbReference>
<dbReference type="InterPro" id="IPR008912">
    <property type="entry name" value="Uncharacterised_CoxE"/>
</dbReference>
<dbReference type="PANTHER" id="PTHR39338">
    <property type="entry name" value="BLL5662 PROTEIN-RELATED"/>
    <property type="match status" value="1"/>
</dbReference>
<gene>
    <name evidence="2" type="ORF">HF519_19425</name>
</gene>
<dbReference type="Proteomes" id="UP000586918">
    <property type="component" value="Unassembled WGS sequence"/>
</dbReference>
<dbReference type="AlphaFoldDB" id="A0A848DMC5"/>
<dbReference type="CDD" id="cd00198">
    <property type="entry name" value="vWFA"/>
    <property type="match status" value="1"/>
</dbReference>